<reference evidence="3 4" key="1">
    <citation type="journal article" date="2019" name="Int. J. Syst. Evol. Microbiol.">
        <title>The Global Catalogue of Microorganisms (GCM) 10K type strain sequencing project: providing services to taxonomists for standard genome sequencing and annotation.</title>
        <authorList>
            <consortium name="The Broad Institute Genomics Platform"/>
            <consortium name="The Broad Institute Genome Sequencing Center for Infectious Disease"/>
            <person name="Wu L."/>
            <person name="Ma J."/>
        </authorList>
    </citation>
    <scope>NUCLEOTIDE SEQUENCE [LARGE SCALE GENOMIC DNA]</scope>
    <source>
        <strain evidence="3 4">JCM 14162</strain>
    </source>
</reference>
<organism evidence="3 4">
    <name type="scientific">Parasphingorhabdus litoris</name>
    <dbReference type="NCBI Taxonomy" id="394733"/>
    <lineage>
        <taxon>Bacteria</taxon>
        <taxon>Pseudomonadati</taxon>
        <taxon>Pseudomonadota</taxon>
        <taxon>Alphaproteobacteria</taxon>
        <taxon>Sphingomonadales</taxon>
        <taxon>Sphingomonadaceae</taxon>
        <taxon>Parasphingorhabdus</taxon>
    </lineage>
</organism>
<dbReference type="Proteomes" id="UP001500713">
    <property type="component" value="Unassembled WGS sequence"/>
</dbReference>
<dbReference type="RefSeq" id="WP_229956224.1">
    <property type="nucleotide sequence ID" value="NZ_BAAAEM010000002.1"/>
</dbReference>
<feature type="transmembrane region" description="Helical" evidence="2">
    <location>
        <begin position="24"/>
        <end position="45"/>
    </location>
</feature>
<keyword evidence="2" id="KW-0812">Transmembrane</keyword>
<feature type="region of interest" description="Disordered" evidence="1">
    <location>
        <begin position="99"/>
        <end position="134"/>
    </location>
</feature>
<evidence type="ECO:0000256" key="1">
    <source>
        <dbReference type="SAM" id="MobiDB-lite"/>
    </source>
</evidence>
<dbReference type="EMBL" id="BAAAEM010000002">
    <property type="protein sequence ID" value="GAA0472707.1"/>
    <property type="molecule type" value="Genomic_DNA"/>
</dbReference>
<protein>
    <recommendedName>
        <fullName evidence="5">Energy transducer TonB</fullName>
    </recommendedName>
</protein>
<evidence type="ECO:0000256" key="2">
    <source>
        <dbReference type="SAM" id="Phobius"/>
    </source>
</evidence>
<sequence>MMIEDPKDQNAKKDNSDQDTIQRIQVGVVGLVAVLLVVSVANFVLQRASDEQSAIEQIQAEALENAGRIAAEAEPPPVQVQTPAEPLAEMGITPAPVQEEEVVEPVPTVPGTRAQVVPDLEPDPKLEAPMDKEP</sequence>
<gene>
    <name evidence="3" type="ORF">GCM10009096_12370</name>
</gene>
<evidence type="ECO:0008006" key="5">
    <source>
        <dbReference type="Google" id="ProtNLM"/>
    </source>
</evidence>
<feature type="region of interest" description="Disordered" evidence="1">
    <location>
        <begin position="1"/>
        <end position="20"/>
    </location>
</feature>
<feature type="compositionally biased region" description="Basic and acidic residues" evidence="1">
    <location>
        <begin position="122"/>
        <end position="134"/>
    </location>
</feature>
<keyword evidence="2" id="KW-0472">Membrane</keyword>
<keyword evidence="4" id="KW-1185">Reference proteome</keyword>
<evidence type="ECO:0000313" key="3">
    <source>
        <dbReference type="EMBL" id="GAA0472707.1"/>
    </source>
</evidence>
<proteinExistence type="predicted"/>
<accession>A0ABN1ABZ8</accession>
<evidence type="ECO:0000313" key="4">
    <source>
        <dbReference type="Proteomes" id="UP001500713"/>
    </source>
</evidence>
<name>A0ABN1ABZ8_9SPHN</name>
<feature type="compositionally biased region" description="Basic and acidic residues" evidence="1">
    <location>
        <begin position="1"/>
        <end position="16"/>
    </location>
</feature>
<comment type="caution">
    <text evidence="3">The sequence shown here is derived from an EMBL/GenBank/DDBJ whole genome shotgun (WGS) entry which is preliminary data.</text>
</comment>
<keyword evidence="2" id="KW-1133">Transmembrane helix</keyword>